<evidence type="ECO:0000256" key="1">
    <source>
        <dbReference type="SAM" id="MobiDB-lite"/>
    </source>
</evidence>
<dbReference type="OrthoDB" id="3886018at2759"/>
<accession>A0A5N7B3Z7</accession>
<keyword evidence="4" id="KW-1185">Reference proteome</keyword>
<dbReference type="EMBL" id="ML736236">
    <property type="protein sequence ID" value="KAE8376645.1"/>
    <property type="molecule type" value="Genomic_DNA"/>
</dbReference>
<keyword evidence="2" id="KW-0732">Signal</keyword>
<protein>
    <submittedName>
        <fullName evidence="3">Uncharacterized protein</fullName>
    </submittedName>
</protein>
<evidence type="ECO:0000256" key="2">
    <source>
        <dbReference type="SAM" id="SignalP"/>
    </source>
</evidence>
<organism evidence="3 4">
    <name type="scientific">Aspergillus bertholletiae</name>
    <dbReference type="NCBI Taxonomy" id="1226010"/>
    <lineage>
        <taxon>Eukaryota</taxon>
        <taxon>Fungi</taxon>
        <taxon>Dikarya</taxon>
        <taxon>Ascomycota</taxon>
        <taxon>Pezizomycotina</taxon>
        <taxon>Eurotiomycetes</taxon>
        <taxon>Eurotiomycetidae</taxon>
        <taxon>Eurotiales</taxon>
        <taxon>Aspergillaceae</taxon>
        <taxon>Aspergillus</taxon>
        <taxon>Aspergillus subgen. Circumdati</taxon>
    </lineage>
</organism>
<reference evidence="3 4" key="1">
    <citation type="submission" date="2019-04" db="EMBL/GenBank/DDBJ databases">
        <title>Friends and foes A comparative genomics studyof 23 Aspergillus species from section Flavi.</title>
        <authorList>
            <consortium name="DOE Joint Genome Institute"/>
            <person name="Kjaerbolling I."/>
            <person name="Vesth T."/>
            <person name="Frisvad J.C."/>
            <person name="Nybo J.L."/>
            <person name="Theobald S."/>
            <person name="Kildgaard S."/>
            <person name="Isbrandt T."/>
            <person name="Kuo A."/>
            <person name="Sato A."/>
            <person name="Lyhne E.K."/>
            <person name="Kogle M.E."/>
            <person name="Wiebenga A."/>
            <person name="Kun R.S."/>
            <person name="Lubbers R.J."/>
            <person name="Makela M.R."/>
            <person name="Barry K."/>
            <person name="Chovatia M."/>
            <person name="Clum A."/>
            <person name="Daum C."/>
            <person name="Haridas S."/>
            <person name="He G."/>
            <person name="LaButti K."/>
            <person name="Lipzen A."/>
            <person name="Mondo S."/>
            <person name="Riley R."/>
            <person name="Salamov A."/>
            <person name="Simmons B.A."/>
            <person name="Magnuson J.K."/>
            <person name="Henrissat B."/>
            <person name="Mortensen U.H."/>
            <person name="Larsen T.O."/>
            <person name="Devries R.P."/>
            <person name="Grigoriev I.V."/>
            <person name="Machida M."/>
            <person name="Baker S.E."/>
            <person name="Andersen M.R."/>
        </authorList>
    </citation>
    <scope>NUCLEOTIDE SEQUENCE [LARGE SCALE GENOMIC DNA]</scope>
    <source>
        <strain evidence="3 4">IBT 29228</strain>
    </source>
</reference>
<gene>
    <name evidence="3" type="ORF">BDV26DRAFT_282457</name>
</gene>
<feature type="region of interest" description="Disordered" evidence="1">
    <location>
        <begin position="63"/>
        <end position="91"/>
    </location>
</feature>
<feature type="chain" id="PRO_5024851633" evidence="2">
    <location>
        <begin position="29"/>
        <end position="381"/>
    </location>
</feature>
<dbReference type="Proteomes" id="UP000326198">
    <property type="component" value="Unassembled WGS sequence"/>
</dbReference>
<feature type="region of interest" description="Disordered" evidence="1">
    <location>
        <begin position="319"/>
        <end position="346"/>
    </location>
</feature>
<dbReference type="AlphaFoldDB" id="A0A5N7B3Z7"/>
<evidence type="ECO:0000313" key="3">
    <source>
        <dbReference type="EMBL" id="KAE8376645.1"/>
    </source>
</evidence>
<feature type="compositionally biased region" description="Polar residues" evidence="1">
    <location>
        <begin position="63"/>
        <end position="73"/>
    </location>
</feature>
<sequence length="381" mass="42594">MLRFPGSSWASLAAVWLILALLIGSSNGYPRSISRHGRQKNPLRPAKAVSLCGPKWASCAANSTVQSKASTPKNRGKGKSSIKRTLTQPSDDDFRGDIESFMVSQYVKADWVPHARNGQSSAIFRELGNRKFDLAVGDLWGCTSVVVVSERGVWMSHFWEEPSFGRYGLSNEVLPSSHDVFRTNILDPLEYGNQHMPGLTRFTGNGGAFNGAYRPAAYIFHPTQTQDDDYNRVYTARIQVVHRMLQELIPLRWPPLIYEYNRQGGDITSAKGKVLFQYDPNEAIIPNENGPVQTAMHRIWLEDQPKYIHQRYWRAWPQQRSAGNANQRRDTSLIPTPGAPSSVPTSALPSTRLAIANLNDSWEALTTILHHTPIASPTVEV</sequence>
<feature type="signal peptide" evidence="2">
    <location>
        <begin position="1"/>
        <end position="28"/>
    </location>
</feature>
<proteinExistence type="predicted"/>
<name>A0A5N7B3Z7_9EURO</name>
<evidence type="ECO:0000313" key="4">
    <source>
        <dbReference type="Proteomes" id="UP000326198"/>
    </source>
</evidence>